<evidence type="ECO:0000313" key="3">
    <source>
        <dbReference type="Proteomes" id="UP000006591"/>
    </source>
</evidence>
<organism evidence="2">
    <name type="scientific">Oryza nivara</name>
    <name type="common">Indian wild rice</name>
    <name type="synonym">Oryza sativa f. spontanea</name>
    <dbReference type="NCBI Taxonomy" id="4536"/>
    <lineage>
        <taxon>Eukaryota</taxon>
        <taxon>Viridiplantae</taxon>
        <taxon>Streptophyta</taxon>
        <taxon>Embryophyta</taxon>
        <taxon>Tracheophyta</taxon>
        <taxon>Spermatophyta</taxon>
        <taxon>Magnoliopsida</taxon>
        <taxon>Liliopsida</taxon>
        <taxon>Poales</taxon>
        <taxon>Poaceae</taxon>
        <taxon>BOP clade</taxon>
        <taxon>Oryzoideae</taxon>
        <taxon>Oryzeae</taxon>
        <taxon>Oryzinae</taxon>
        <taxon>Oryza</taxon>
    </lineage>
</organism>
<dbReference type="GO" id="GO:0016491">
    <property type="term" value="F:oxidoreductase activity"/>
    <property type="evidence" value="ECO:0007669"/>
    <property type="project" value="InterPro"/>
</dbReference>
<protein>
    <recommendedName>
        <fullName evidence="1">Aldehyde oxidase/xanthine dehydrogenase second molybdopterin binding domain-containing protein</fullName>
    </recommendedName>
</protein>
<feature type="domain" description="Aldehyde oxidase/xanthine dehydrogenase second molybdopterin binding" evidence="1">
    <location>
        <begin position="23"/>
        <end position="67"/>
    </location>
</feature>
<dbReference type="Pfam" id="PF20256">
    <property type="entry name" value="MoCoBD_2"/>
    <property type="match status" value="1"/>
</dbReference>
<sequence length="152" mass="16750">MRGFFPILHIIAKVNVNTKYFFVGQVEGAFVQGIGFFTNEEYATNSDGLVIHDSTWTYKIPTVDTIPKQFNVELINSARDHKRVLSSKASGEPPLLLASSVHCAMREAIRAARKEFAGAGGSPLTFQMDVPATMPAVKELCGLDVVESFLKW</sequence>
<name>A0A0E0GUR0_ORYNI</name>
<dbReference type="Proteomes" id="UP000006591">
    <property type="component" value="Chromosome 3"/>
</dbReference>
<evidence type="ECO:0000259" key="1">
    <source>
        <dbReference type="Pfam" id="PF20256"/>
    </source>
</evidence>
<dbReference type="Gene3D" id="3.30.365.10">
    <property type="entry name" value="Aldehyde oxidase/xanthine dehydrogenase, molybdopterin binding domain"/>
    <property type="match status" value="1"/>
</dbReference>
<reference evidence="2" key="1">
    <citation type="submission" date="2015-04" db="UniProtKB">
        <authorList>
            <consortium name="EnsemblPlants"/>
        </authorList>
    </citation>
    <scope>IDENTIFICATION</scope>
    <source>
        <strain evidence="2">SL10</strain>
    </source>
</reference>
<proteinExistence type="predicted"/>
<dbReference type="GO" id="GO:0005506">
    <property type="term" value="F:iron ion binding"/>
    <property type="evidence" value="ECO:0007669"/>
    <property type="project" value="InterPro"/>
</dbReference>
<dbReference type="InterPro" id="IPR046867">
    <property type="entry name" value="AldOxase/xan_DH_MoCoBD2"/>
</dbReference>
<evidence type="ECO:0000313" key="2">
    <source>
        <dbReference type="EnsemblPlants" id="ONIVA03G38220.1"/>
    </source>
</evidence>
<dbReference type="eggNOG" id="KOG0430">
    <property type="taxonomic scope" value="Eukaryota"/>
</dbReference>
<accession>A0A0E0GUR0</accession>
<dbReference type="PANTHER" id="PTHR11908:SF92">
    <property type="entry name" value="ALDEHYDE OXIDASE 1-RELATED"/>
    <property type="match status" value="1"/>
</dbReference>
<dbReference type="HOGENOM" id="CLU_001681_7_0_1"/>
<dbReference type="AlphaFoldDB" id="A0A0E0GUR0"/>
<dbReference type="Gramene" id="ONIVA03G38220.1">
    <property type="protein sequence ID" value="ONIVA03G38220.1"/>
    <property type="gene ID" value="ONIVA03G38220"/>
</dbReference>
<dbReference type="InterPro" id="IPR016208">
    <property type="entry name" value="Ald_Oxase/xanthine_DH-like"/>
</dbReference>
<dbReference type="OMA" id="IRNICID"/>
<dbReference type="PANTHER" id="PTHR11908">
    <property type="entry name" value="XANTHINE DEHYDROGENASE"/>
    <property type="match status" value="1"/>
</dbReference>
<keyword evidence="3" id="KW-1185">Reference proteome</keyword>
<reference evidence="2" key="2">
    <citation type="submission" date="2018-04" db="EMBL/GenBank/DDBJ databases">
        <title>OnivRS2 (Oryza nivara Reference Sequence Version 2).</title>
        <authorList>
            <person name="Zhang J."/>
            <person name="Kudrna D."/>
            <person name="Lee S."/>
            <person name="Talag J."/>
            <person name="Rajasekar S."/>
            <person name="Welchert J."/>
            <person name="Hsing Y.-I."/>
            <person name="Wing R.A."/>
        </authorList>
    </citation>
    <scope>NUCLEOTIDE SEQUENCE [LARGE SCALE GENOMIC DNA]</scope>
    <source>
        <strain evidence="2">SL10</strain>
    </source>
</reference>
<dbReference type="SUPFAM" id="SSF56003">
    <property type="entry name" value="Molybdenum cofactor-binding domain"/>
    <property type="match status" value="1"/>
</dbReference>
<dbReference type="STRING" id="4536.A0A0E0GUR0"/>
<dbReference type="InterPro" id="IPR037165">
    <property type="entry name" value="AldOxase/xan_DH_Mopterin-bd_sf"/>
</dbReference>
<dbReference type="EnsemblPlants" id="ONIVA03G38220.1">
    <property type="protein sequence ID" value="ONIVA03G38220.1"/>
    <property type="gene ID" value="ONIVA03G38220"/>
</dbReference>